<accession>A0A367K2L1</accession>
<sequence length="802" mass="90143">MWYLKYSIFVNGEEQQCSKALLPGKEYTVGKRNTNIVIRHDNSISKKHVTITVASMTVAGLEDVNHRPKLTVTDHETTYGTRLEGKLVQGSAPWHNEEIMQLGSLGFYMKVIWKPVIVCRNVVKSAEKKRLIKAAYQIGFNVLKKWNNQCTHLYMTELLVSDKLMHAMVTNRPIVSEKWLYSLIENGDVEEANRQTEPIVLKDYGPLRKTIELAYNPNRDELFDGIDFWIFDQGQYERIAFLIKLCHGNIRLVDMDTEVDVNDIKETTLFIQPPPELVASDRWVALEAQFCSDHGNVRTIPDAEIIYAVIYGSTHTMCNPRVSFDINNQRTSPSQSGTPDPSIPYNPVELAPSYHDDCRRQAISTEQQEADTVPFNPSVDTIPISQNNHGPKMTYKELQEADTVPFNPSATIPYLSSSIRRQTNTTPPHTSQTASTDDQAHRDIASNHVDTLVIASMPDHSKEDKVPYSSCQLHDHTSKSIQVKSDSPDAASEYKDDTLSQTPTAMLTDIFDLNEQIMPSEAKPEPKSKLEDGSVSKTSACSRPLPQVEAATLTLNVGDFFDDMIGNFDPLPAPSSPPPITSRLSEPSELEPTVNRDESVENQQQDRMEEDKVEEEGLVNTNIINVQTSSSLINETSTADVDFDQNEPAVEQHSAADITNESIIVSNNAMIIDASIDEAPDTTTAFESQVIAHPQSDTVESTANTSTPSIRNTESRDRVIYAPLVKRPRPVDTHIQQQQQSSHGVVNYKRFRKTPQLRTGRNTRIVQTVGYNNRNEVEDTTRHSDMSLFDPDVTIRIKKRVF</sequence>
<evidence type="ECO:0000256" key="2">
    <source>
        <dbReference type="ARBA" id="ARBA00004286"/>
    </source>
</evidence>
<comment type="similarity">
    <text evidence="8">Belongs to the Nibrin family.</text>
</comment>
<feature type="region of interest" description="Disordered" evidence="9">
    <location>
        <begin position="520"/>
        <end position="543"/>
    </location>
</feature>
<comment type="caution">
    <text evidence="11">The sequence shown here is derived from an EMBL/GenBank/DDBJ whole genome shotgun (WGS) entry which is preliminary data.</text>
</comment>
<feature type="region of interest" description="Disordered" evidence="9">
    <location>
        <begin position="568"/>
        <end position="614"/>
    </location>
</feature>
<dbReference type="SUPFAM" id="SSF49879">
    <property type="entry name" value="SMAD/FHA domain"/>
    <property type="match status" value="1"/>
</dbReference>
<dbReference type="Gene3D" id="3.40.50.10980">
    <property type="entry name" value="Nibrin, BRCT2 domain"/>
    <property type="match status" value="1"/>
</dbReference>
<evidence type="ECO:0000256" key="3">
    <source>
        <dbReference type="ARBA" id="ARBA00022454"/>
    </source>
</evidence>
<dbReference type="CDD" id="cd22667">
    <property type="entry name" value="FHA_NBN"/>
    <property type="match status" value="1"/>
</dbReference>
<dbReference type="Gene3D" id="3.40.50.10190">
    <property type="entry name" value="BRCT domain"/>
    <property type="match status" value="1"/>
</dbReference>
<dbReference type="STRING" id="86630.A0A367K2L1"/>
<dbReference type="AlphaFoldDB" id="A0A367K2L1"/>
<dbReference type="PANTHER" id="PTHR12162">
    <property type="entry name" value="NIBRIN-RELATED"/>
    <property type="match status" value="1"/>
</dbReference>
<dbReference type="PROSITE" id="PS50006">
    <property type="entry name" value="FHA_DOMAIN"/>
    <property type="match status" value="1"/>
</dbReference>
<dbReference type="InterPro" id="IPR008984">
    <property type="entry name" value="SMAD_FHA_dom_sf"/>
</dbReference>
<dbReference type="InterPro" id="IPR001357">
    <property type="entry name" value="BRCT_dom"/>
</dbReference>
<dbReference type="GO" id="GO:0003684">
    <property type="term" value="F:damaged DNA binding"/>
    <property type="evidence" value="ECO:0007669"/>
    <property type="project" value="TreeGrafter"/>
</dbReference>
<evidence type="ECO:0000256" key="8">
    <source>
        <dbReference type="ARBA" id="ARBA00044757"/>
    </source>
</evidence>
<evidence type="ECO:0000256" key="7">
    <source>
        <dbReference type="ARBA" id="ARBA00023306"/>
    </source>
</evidence>
<evidence type="ECO:0000256" key="1">
    <source>
        <dbReference type="ARBA" id="ARBA00004123"/>
    </source>
</evidence>
<reference evidence="11 12" key="1">
    <citation type="journal article" date="2018" name="G3 (Bethesda)">
        <title>Phylogenetic and Phylogenomic Definition of Rhizopus Species.</title>
        <authorList>
            <person name="Gryganskyi A.P."/>
            <person name="Golan J."/>
            <person name="Dolatabadi S."/>
            <person name="Mondo S."/>
            <person name="Robb S."/>
            <person name="Idnurm A."/>
            <person name="Muszewska A."/>
            <person name="Steczkiewicz K."/>
            <person name="Masonjones S."/>
            <person name="Liao H.L."/>
            <person name="Gajdeczka M.T."/>
            <person name="Anike F."/>
            <person name="Vuek A."/>
            <person name="Anishchenko I.M."/>
            <person name="Voigt K."/>
            <person name="de Hoog G.S."/>
            <person name="Smith M.E."/>
            <person name="Heitman J."/>
            <person name="Vilgalys R."/>
            <person name="Stajich J.E."/>
        </authorList>
    </citation>
    <scope>NUCLEOTIDE SEQUENCE [LARGE SCALE GENOMIC DNA]</scope>
    <source>
        <strain evidence="11 12">CBS 357.93</strain>
    </source>
</reference>
<feature type="region of interest" description="Disordered" evidence="9">
    <location>
        <begin position="420"/>
        <end position="441"/>
    </location>
</feature>
<dbReference type="Gene3D" id="2.60.200.20">
    <property type="match status" value="1"/>
</dbReference>
<dbReference type="Pfam" id="PF16508">
    <property type="entry name" value="NIBRIN_BRCT_II"/>
    <property type="match status" value="1"/>
</dbReference>
<name>A0A367K2L1_RHIAZ</name>
<dbReference type="Proteomes" id="UP000252139">
    <property type="component" value="Unassembled WGS sequence"/>
</dbReference>
<feature type="compositionally biased region" description="Pro residues" evidence="9">
    <location>
        <begin position="571"/>
        <end position="580"/>
    </location>
</feature>
<dbReference type="InterPro" id="IPR032429">
    <property type="entry name" value="Nibrin_BRCT2"/>
</dbReference>
<protein>
    <recommendedName>
        <fullName evidence="10">FHA domain-containing protein</fullName>
    </recommendedName>
</protein>
<keyword evidence="6" id="KW-0539">Nucleus</keyword>
<comment type="subcellular location">
    <subcellularLocation>
        <location evidence="2">Chromosome</location>
    </subcellularLocation>
    <subcellularLocation>
        <location evidence="1">Nucleus</location>
    </subcellularLocation>
</comment>
<evidence type="ECO:0000256" key="6">
    <source>
        <dbReference type="ARBA" id="ARBA00023242"/>
    </source>
</evidence>
<proteinExistence type="inferred from homology"/>
<organism evidence="11 12">
    <name type="scientific">Rhizopus azygosporus</name>
    <name type="common">Rhizopus microsporus var. azygosporus</name>
    <dbReference type="NCBI Taxonomy" id="86630"/>
    <lineage>
        <taxon>Eukaryota</taxon>
        <taxon>Fungi</taxon>
        <taxon>Fungi incertae sedis</taxon>
        <taxon>Mucoromycota</taxon>
        <taxon>Mucoromycotina</taxon>
        <taxon>Mucoromycetes</taxon>
        <taxon>Mucorales</taxon>
        <taxon>Mucorineae</taxon>
        <taxon>Rhizopodaceae</taxon>
        <taxon>Rhizopus</taxon>
    </lineage>
</organism>
<dbReference type="GO" id="GO:0030870">
    <property type="term" value="C:Mre11 complex"/>
    <property type="evidence" value="ECO:0007669"/>
    <property type="project" value="InterPro"/>
</dbReference>
<keyword evidence="3" id="KW-0158">Chromosome</keyword>
<feature type="compositionally biased region" description="Basic and acidic residues" evidence="9">
    <location>
        <begin position="594"/>
        <end position="610"/>
    </location>
</feature>
<feature type="region of interest" description="Disordered" evidence="9">
    <location>
        <begin position="477"/>
        <end position="499"/>
    </location>
</feature>
<dbReference type="PANTHER" id="PTHR12162:SF0">
    <property type="entry name" value="NIBRIN"/>
    <property type="match status" value="1"/>
</dbReference>
<evidence type="ECO:0000313" key="11">
    <source>
        <dbReference type="EMBL" id="RCH96433.1"/>
    </source>
</evidence>
<keyword evidence="7" id="KW-0131">Cell cycle</keyword>
<gene>
    <name evidence="11" type="ORF">CU097_007491</name>
</gene>
<feature type="compositionally biased region" description="Basic and acidic residues" evidence="9">
    <location>
        <begin position="522"/>
        <end position="534"/>
    </location>
</feature>
<dbReference type="GO" id="GO:0005694">
    <property type="term" value="C:chromosome"/>
    <property type="evidence" value="ECO:0007669"/>
    <property type="project" value="UniProtKB-SubCell"/>
</dbReference>
<dbReference type="Pfam" id="PF00498">
    <property type="entry name" value="FHA"/>
    <property type="match status" value="1"/>
</dbReference>
<keyword evidence="5" id="KW-0234">DNA repair</keyword>
<evidence type="ECO:0000259" key="10">
    <source>
        <dbReference type="PROSITE" id="PS50006"/>
    </source>
</evidence>
<dbReference type="InterPro" id="IPR043014">
    <property type="entry name" value="Nibrin_BRCT2_sf"/>
</dbReference>
<feature type="domain" description="FHA" evidence="10">
    <location>
        <begin position="21"/>
        <end position="88"/>
    </location>
</feature>
<evidence type="ECO:0000256" key="4">
    <source>
        <dbReference type="ARBA" id="ARBA00022763"/>
    </source>
</evidence>
<dbReference type="OrthoDB" id="552194at2759"/>
<dbReference type="GO" id="GO:0000724">
    <property type="term" value="P:double-strand break repair via homologous recombination"/>
    <property type="evidence" value="ECO:0007669"/>
    <property type="project" value="TreeGrafter"/>
</dbReference>
<dbReference type="InterPro" id="IPR000253">
    <property type="entry name" value="FHA_dom"/>
</dbReference>
<evidence type="ECO:0000256" key="9">
    <source>
        <dbReference type="SAM" id="MobiDB-lite"/>
    </source>
</evidence>
<evidence type="ECO:0000313" key="12">
    <source>
        <dbReference type="Proteomes" id="UP000252139"/>
    </source>
</evidence>
<keyword evidence="12" id="KW-1185">Reference proteome</keyword>
<dbReference type="InterPro" id="IPR040227">
    <property type="entry name" value="Nibrin-rel"/>
</dbReference>
<dbReference type="InterPro" id="IPR036420">
    <property type="entry name" value="BRCT_dom_sf"/>
</dbReference>
<dbReference type="CDD" id="cd17741">
    <property type="entry name" value="BRCT_nibrin"/>
    <property type="match status" value="1"/>
</dbReference>
<dbReference type="GO" id="GO:0007095">
    <property type="term" value="P:mitotic G2 DNA damage checkpoint signaling"/>
    <property type="evidence" value="ECO:0007669"/>
    <property type="project" value="InterPro"/>
</dbReference>
<dbReference type="SUPFAM" id="SSF52113">
    <property type="entry name" value="BRCT domain"/>
    <property type="match status" value="1"/>
</dbReference>
<dbReference type="EMBL" id="PJQL01000369">
    <property type="protein sequence ID" value="RCH96433.1"/>
    <property type="molecule type" value="Genomic_DNA"/>
</dbReference>
<keyword evidence="4" id="KW-0227">DNA damage</keyword>
<evidence type="ECO:0000256" key="5">
    <source>
        <dbReference type="ARBA" id="ARBA00023204"/>
    </source>
</evidence>
<dbReference type="Pfam" id="PF00533">
    <property type="entry name" value="BRCT"/>
    <property type="match status" value="1"/>
</dbReference>
<feature type="compositionally biased region" description="Polar residues" evidence="9">
    <location>
        <begin position="420"/>
        <end position="437"/>
    </location>
</feature>